<dbReference type="InterPro" id="IPR021827">
    <property type="entry name" value="Nup186/Nup192/Nup205"/>
</dbReference>
<feature type="region of interest" description="Disordered" evidence="1">
    <location>
        <begin position="426"/>
        <end position="464"/>
    </location>
</feature>
<dbReference type="InterPro" id="IPR019448">
    <property type="entry name" value="NT-C2"/>
</dbReference>
<evidence type="ECO:0000256" key="1">
    <source>
        <dbReference type="SAM" id="MobiDB-lite"/>
    </source>
</evidence>
<organism evidence="3 4">
    <name type="scientific">Musa troglodytarum</name>
    <name type="common">fe'i banana</name>
    <dbReference type="NCBI Taxonomy" id="320322"/>
    <lineage>
        <taxon>Eukaryota</taxon>
        <taxon>Viridiplantae</taxon>
        <taxon>Streptophyta</taxon>
        <taxon>Embryophyta</taxon>
        <taxon>Tracheophyta</taxon>
        <taxon>Spermatophyta</taxon>
        <taxon>Magnoliopsida</taxon>
        <taxon>Liliopsida</taxon>
        <taxon>Zingiberales</taxon>
        <taxon>Musaceae</taxon>
        <taxon>Musa</taxon>
    </lineage>
</organism>
<name>A0A9E7KDY0_9LILI</name>
<evidence type="ECO:0000313" key="3">
    <source>
        <dbReference type="EMBL" id="URE12230.1"/>
    </source>
</evidence>
<dbReference type="OrthoDB" id="20172at2759"/>
<reference evidence="3" key="1">
    <citation type="submission" date="2022-05" db="EMBL/GenBank/DDBJ databases">
        <title>The Musa troglodytarum L. genome provides insights into the mechanism of non-climacteric behaviour and enrichment of carotenoids.</title>
        <authorList>
            <person name="Wang J."/>
        </authorList>
    </citation>
    <scope>NUCLEOTIDE SEQUENCE</scope>
    <source>
        <tissue evidence="3">Leaf</tissue>
    </source>
</reference>
<dbReference type="PANTHER" id="PTHR31344:SF15">
    <property type="entry name" value="EEIG1_EHBP1 PROTEIN AMINO-TERMINAL DOMAIN PROTEIN"/>
    <property type="match status" value="1"/>
</dbReference>
<dbReference type="AlphaFoldDB" id="A0A9E7KDY0"/>
<dbReference type="Pfam" id="PF10358">
    <property type="entry name" value="NT-C2"/>
    <property type="match status" value="1"/>
</dbReference>
<feature type="domain" description="C2 NT-type" evidence="2">
    <location>
        <begin position="7"/>
        <end position="164"/>
    </location>
</feature>
<feature type="region of interest" description="Disordered" evidence="1">
    <location>
        <begin position="575"/>
        <end position="608"/>
    </location>
</feature>
<dbReference type="PROSITE" id="PS51840">
    <property type="entry name" value="C2_NT"/>
    <property type="match status" value="1"/>
</dbReference>
<sequence length="1154" mass="127765">MVLGLRSKHKKGASVHVDYIIHILEIKPWPPSQSLKSLRSVVLHWENGDRSSGSTSIVTPNLGSSMTEGRIEFNESFKLDVTLLKDGSSKVNDKGAFQKNLLEFNLYEPRRDKSKGLHLGSALIDLADHGVIKDTMNAGIPVSSKRSFRNTALPVLYIRIQPLNNGSISSSSRENLSKEASLDGKESVSDLMNEEYAEEAEIASFTDDDVSSPSSLANSSSALEANADFSVHNGPDTEDYKNVPQTVKEDEEVHDNDSKLLLTSEPAKVDDDDSNLLLTPEPAKVESQVTEASCATNVVIDQNVTLPDSLLVGSSNNTKTLEDCDESESKSSQEISMLTMEKSEALSMVSSSFTHIISPEGETGFLTVKEAADENLLMQEVQEKSIDCKSTENIVEVLVQKEDNNVITDIVEPSDFAFQMNKSDVSEAKQNFDQEGKSEESRNESEEADHGAHYMSAETETEPSVGANAVESHLTENENITSALENTSIATAESAEHISLIQQHSILQNTGTISTDLAISSRRSFGEKHSNTYASERLKTMKLSVRSPPRLMGSIAYGASDQYKEDVKEIDIQEDACNNGTNSSTDDGRDDNESTSSGSSKVKHISRVNGRGFSNNKVHELEFRVKLLEAELREAAAIEIGLYSIVAEHGSSAHKVHTPARRLSRLYSHASRQWSTERRASAARSIASGLALVAKACGNDVARHRQLISGFLSLTFWLSNTIVLRAIVTETSKHPDIPKSASIRSTNNGSVKLPKSKSSPLKWESISHKNEKFYFSEEFGDWDDPDTLISALERIENWIFSRTVESVWWQTLTPCMQSGYEGSDQQLGSYSQKSYGRTPSMGDQQQGNLSVEIWNRAFRDASEKLCPLRSEGHECGCLHMLARLVMEQCLARLDVAMFNAILRESDDEIPTDPMSDPIGDSKVLPIPTSELSFGAGAQLKNGIGNWSRWLTDLFGMDVDDFDTEENDQDENDQDDNRISISVSFKSFHLLNALSDLLMLPKDLLLERSIRKEVCPTFSASMIKHILSRFLPDEFCPDPIPDAVLQALEYEEPFESSQEEIRNIPCNASPIIYSPPSVTSIKNIFGEVRSTSFLRRIGSSVLRKCHTSDDELEELDSPLASIVTDNFCSPKIETKHASSSSIRYQLLREVWRDDD</sequence>
<protein>
    <recommendedName>
        <fullName evidence="2">C2 NT-type domain-containing protein</fullName>
    </recommendedName>
</protein>
<dbReference type="EMBL" id="CP097508">
    <property type="protein sequence ID" value="URE12230.1"/>
    <property type="molecule type" value="Genomic_DNA"/>
</dbReference>
<feature type="region of interest" description="Disordered" evidence="1">
    <location>
        <begin position="168"/>
        <end position="188"/>
    </location>
</feature>
<feature type="region of interest" description="Disordered" evidence="1">
    <location>
        <begin position="249"/>
        <end position="274"/>
    </location>
</feature>
<evidence type="ECO:0000313" key="4">
    <source>
        <dbReference type="Proteomes" id="UP001055439"/>
    </source>
</evidence>
<proteinExistence type="predicted"/>
<dbReference type="GO" id="GO:0005643">
    <property type="term" value="C:nuclear pore"/>
    <property type="evidence" value="ECO:0007669"/>
    <property type="project" value="InterPro"/>
</dbReference>
<feature type="compositionally biased region" description="Basic and acidic residues" evidence="1">
    <location>
        <begin position="175"/>
        <end position="188"/>
    </location>
</feature>
<dbReference type="Proteomes" id="UP001055439">
    <property type="component" value="Chromosome 6"/>
</dbReference>
<evidence type="ECO:0000259" key="2">
    <source>
        <dbReference type="PROSITE" id="PS51840"/>
    </source>
</evidence>
<dbReference type="PANTHER" id="PTHR31344">
    <property type="entry name" value="NUCLEAR PORE COMPLEX PROTEIN NUP205"/>
    <property type="match status" value="1"/>
</dbReference>
<keyword evidence="4" id="KW-1185">Reference proteome</keyword>
<feature type="compositionally biased region" description="Polar residues" evidence="1">
    <location>
        <begin position="576"/>
        <end position="585"/>
    </location>
</feature>
<feature type="region of interest" description="Disordered" evidence="1">
    <location>
        <begin position="736"/>
        <end position="756"/>
    </location>
</feature>
<accession>A0A9E7KDY0</accession>
<feature type="compositionally biased region" description="Basic and acidic residues" evidence="1">
    <location>
        <begin position="426"/>
        <end position="452"/>
    </location>
</feature>
<gene>
    <name evidence="3" type="ORF">MUK42_21682</name>
</gene>